<evidence type="ECO:0000256" key="1">
    <source>
        <dbReference type="SAM" id="MobiDB-lite"/>
    </source>
</evidence>
<comment type="caution">
    <text evidence="2">The sequence shown here is derived from an EMBL/GenBank/DDBJ whole genome shotgun (WGS) entry which is preliminary data.</text>
</comment>
<keyword evidence="3" id="KW-1185">Reference proteome</keyword>
<protein>
    <submittedName>
        <fullName evidence="2">Uncharacterized protein</fullName>
    </submittedName>
</protein>
<name>A0A232ERY2_9HYME</name>
<organism evidence="2 3">
    <name type="scientific">Trichomalopsis sarcophagae</name>
    <dbReference type="NCBI Taxonomy" id="543379"/>
    <lineage>
        <taxon>Eukaryota</taxon>
        <taxon>Metazoa</taxon>
        <taxon>Ecdysozoa</taxon>
        <taxon>Arthropoda</taxon>
        <taxon>Hexapoda</taxon>
        <taxon>Insecta</taxon>
        <taxon>Pterygota</taxon>
        <taxon>Neoptera</taxon>
        <taxon>Endopterygota</taxon>
        <taxon>Hymenoptera</taxon>
        <taxon>Apocrita</taxon>
        <taxon>Proctotrupomorpha</taxon>
        <taxon>Chalcidoidea</taxon>
        <taxon>Pteromalidae</taxon>
        <taxon>Pteromalinae</taxon>
        <taxon>Trichomalopsis</taxon>
    </lineage>
</organism>
<proteinExistence type="predicted"/>
<dbReference type="EMBL" id="NNAY01002534">
    <property type="protein sequence ID" value="OXU21119.1"/>
    <property type="molecule type" value="Genomic_DNA"/>
</dbReference>
<dbReference type="AlphaFoldDB" id="A0A232ERY2"/>
<evidence type="ECO:0000313" key="2">
    <source>
        <dbReference type="EMBL" id="OXU21119.1"/>
    </source>
</evidence>
<feature type="region of interest" description="Disordered" evidence="1">
    <location>
        <begin position="60"/>
        <end position="81"/>
    </location>
</feature>
<dbReference type="Proteomes" id="UP000215335">
    <property type="component" value="Unassembled WGS sequence"/>
</dbReference>
<sequence>MYNGISGLELPREEETLHCGSIFLATEGSKSSEEIENLCKNSKVTRLFLQKYKNASLPRSGTYITPQSSQQRWERSTTNIT</sequence>
<reference evidence="2 3" key="1">
    <citation type="journal article" date="2017" name="Curr. Biol.">
        <title>The Evolution of Venom by Co-option of Single-Copy Genes.</title>
        <authorList>
            <person name="Martinson E.O."/>
            <person name="Mrinalini"/>
            <person name="Kelkar Y.D."/>
            <person name="Chang C.H."/>
            <person name="Werren J.H."/>
        </authorList>
    </citation>
    <scope>NUCLEOTIDE SEQUENCE [LARGE SCALE GENOMIC DNA]</scope>
    <source>
        <strain evidence="2 3">Alberta</strain>
        <tissue evidence="2">Whole body</tissue>
    </source>
</reference>
<accession>A0A232ERY2</accession>
<evidence type="ECO:0000313" key="3">
    <source>
        <dbReference type="Proteomes" id="UP000215335"/>
    </source>
</evidence>
<gene>
    <name evidence="2" type="ORF">TSAR_007086</name>
</gene>